<proteinExistence type="predicted"/>
<evidence type="ECO:0000313" key="2">
    <source>
        <dbReference type="Proteomes" id="UP000198211"/>
    </source>
</evidence>
<keyword evidence="2" id="KW-1185">Reference proteome</keyword>
<name>A0A225UT98_9STRA</name>
<dbReference type="Proteomes" id="UP000198211">
    <property type="component" value="Unassembled WGS sequence"/>
</dbReference>
<comment type="caution">
    <text evidence="1">The sequence shown here is derived from an EMBL/GenBank/DDBJ whole genome shotgun (WGS) entry which is preliminary data.</text>
</comment>
<protein>
    <recommendedName>
        <fullName evidence="3">Reverse transcriptase</fullName>
    </recommendedName>
</protein>
<dbReference type="EMBL" id="NBNE01011822">
    <property type="protein sequence ID" value="OWY96300.1"/>
    <property type="molecule type" value="Genomic_DNA"/>
</dbReference>
<evidence type="ECO:0000313" key="1">
    <source>
        <dbReference type="EMBL" id="OWY96300.1"/>
    </source>
</evidence>
<evidence type="ECO:0008006" key="3">
    <source>
        <dbReference type="Google" id="ProtNLM"/>
    </source>
</evidence>
<dbReference type="AlphaFoldDB" id="A0A225UT98"/>
<sequence>MWFMGLDMASGFWAVRMAKSVKLISDFVCPFGKIFWIVTHSVSESRDLCLKTGDLVSLTVLERFHVADVGSQLVDLQIEMIPVSDEAIPREVALARFALQRGQPSISI</sequence>
<gene>
    <name evidence="1" type="ORF">PHMEG_00033464</name>
</gene>
<reference evidence="2" key="1">
    <citation type="submission" date="2017-03" db="EMBL/GenBank/DDBJ databases">
        <title>Phytopthora megakarya and P. palmivora, two closely related causual agents of cacao black pod achieved similar genome size and gene model numbers by different mechanisms.</title>
        <authorList>
            <person name="Ali S."/>
            <person name="Shao J."/>
            <person name="Larry D.J."/>
            <person name="Kronmiller B."/>
            <person name="Shen D."/>
            <person name="Strem M.D."/>
            <person name="Melnick R.L."/>
            <person name="Guiltinan M.J."/>
            <person name="Tyler B.M."/>
            <person name="Meinhardt L.W."/>
            <person name="Bailey B.A."/>
        </authorList>
    </citation>
    <scope>NUCLEOTIDE SEQUENCE [LARGE SCALE GENOMIC DNA]</scope>
    <source>
        <strain evidence="2">zdho120</strain>
    </source>
</reference>
<organism evidence="1 2">
    <name type="scientific">Phytophthora megakarya</name>
    <dbReference type="NCBI Taxonomy" id="4795"/>
    <lineage>
        <taxon>Eukaryota</taxon>
        <taxon>Sar</taxon>
        <taxon>Stramenopiles</taxon>
        <taxon>Oomycota</taxon>
        <taxon>Peronosporomycetes</taxon>
        <taxon>Peronosporales</taxon>
        <taxon>Peronosporaceae</taxon>
        <taxon>Phytophthora</taxon>
    </lineage>
</organism>
<accession>A0A225UT98</accession>